<dbReference type="PANTHER" id="PTHR37162">
    <property type="entry name" value="HAT FAMILY DIMERISATION DOMAINCONTAINING PROTEIN-RELATED"/>
    <property type="match status" value="1"/>
</dbReference>
<dbReference type="eggNOG" id="ENOG502RZBP">
    <property type="taxonomic scope" value="Eukaryota"/>
</dbReference>
<reference evidence="2 3" key="1">
    <citation type="journal article" date="2008" name="Nature">
        <title>The genome of the model beetle and pest Tribolium castaneum.</title>
        <authorList>
            <consortium name="Tribolium Genome Sequencing Consortium"/>
            <person name="Richards S."/>
            <person name="Gibbs R.A."/>
            <person name="Weinstock G.M."/>
            <person name="Brown S.J."/>
            <person name="Denell R."/>
            <person name="Beeman R.W."/>
            <person name="Gibbs R."/>
            <person name="Beeman R.W."/>
            <person name="Brown S.J."/>
            <person name="Bucher G."/>
            <person name="Friedrich M."/>
            <person name="Grimmelikhuijzen C.J."/>
            <person name="Klingler M."/>
            <person name="Lorenzen M."/>
            <person name="Richards S."/>
            <person name="Roth S."/>
            <person name="Schroder R."/>
            <person name="Tautz D."/>
            <person name="Zdobnov E.M."/>
            <person name="Muzny D."/>
            <person name="Gibbs R.A."/>
            <person name="Weinstock G.M."/>
            <person name="Attaway T."/>
            <person name="Bell S."/>
            <person name="Buhay C.J."/>
            <person name="Chandrabose M.N."/>
            <person name="Chavez D."/>
            <person name="Clerk-Blankenburg K.P."/>
            <person name="Cree A."/>
            <person name="Dao M."/>
            <person name="Davis C."/>
            <person name="Chacko J."/>
            <person name="Dinh H."/>
            <person name="Dugan-Rocha S."/>
            <person name="Fowler G."/>
            <person name="Garner T.T."/>
            <person name="Garnes J."/>
            <person name="Gnirke A."/>
            <person name="Hawes A."/>
            <person name="Hernandez J."/>
            <person name="Hines S."/>
            <person name="Holder M."/>
            <person name="Hume J."/>
            <person name="Jhangiani S.N."/>
            <person name="Joshi V."/>
            <person name="Khan Z.M."/>
            <person name="Jackson L."/>
            <person name="Kovar C."/>
            <person name="Kowis A."/>
            <person name="Lee S."/>
            <person name="Lewis L.R."/>
            <person name="Margolis J."/>
            <person name="Morgan M."/>
            <person name="Nazareth L.V."/>
            <person name="Nguyen N."/>
            <person name="Okwuonu G."/>
            <person name="Parker D."/>
            <person name="Richards S."/>
            <person name="Ruiz S.J."/>
            <person name="Santibanez J."/>
            <person name="Savard J."/>
            <person name="Scherer S.E."/>
            <person name="Schneider B."/>
            <person name="Sodergren E."/>
            <person name="Tautz D."/>
            <person name="Vattahil S."/>
            <person name="Villasana D."/>
            <person name="White C.S."/>
            <person name="Wright R."/>
            <person name="Park Y."/>
            <person name="Beeman R.W."/>
            <person name="Lord J."/>
            <person name="Oppert B."/>
            <person name="Lorenzen M."/>
            <person name="Brown S."/>
            <person name="Wang L."/>
            <person name="Savard J."/>
            <person name="Tautz D."/>
            <person name="Richards S."/>
            <person name="Weinstock G."/>
            <person name="Gibbs R.A."/>
            <person name="Liu Y."/>
            <person name="Worley K."/>
            <person name="Weinstock G."/>
            <person name="Elsik C.G."/>
            <person name="Reese J.T."/>
            <person name="Elhaik E."/>
            <person name="Landan G."/>
            <person name="Graur D."/>
            <person name="Arensburger P."/>
            <person name="Atkinson P."/>
            <person name="Beeman R.W."/>
            <person name="Beidler J."/>
            <person name="Brown S.J."/>
            <person name="Demuth J.P."/>
            <person name="Drury D.W."/>
            <person name="Du Y.Z."/>
            <person name="Fujiwara H."/>
            <person name="Lorenzen M."/>
            <person name="Maselli V."/>
            <person name="Osanai M."/>
            <person name="Park Y."/>
            <person name="Robertson H.M."/>
            <person name="Tu Z."/>
            <person name="Wang J.J."/>
            <person name="Wang S."/>
            <person name="Richards S."/>
            <person name="Song H."/>
            <person name="Zhang L."/>
            <person name="Sodergren E."/>
            <person name="Werner D."/>
            <person name="Stanke M."/>
            <person name="Morgenstern B."/>
            <person name="Solovyev V."/>
            <person name="Kosarev P."/>
            <person name="Brown G."/>
            <person name="Chen H.C."/>
            <person name="Ermolaeva O."/>
            <person name="Hlavina W."/>
            <person name="Kapustin Y."/>
            <person name="Kiryutin B."/>
            <person name="Kitts P."/>
            <person name="Maglott D."/>
            <person name="Pruitt K."/>
            <person name="Sapojnikov V."/>
            <person name="Souvorov A."/>
            <person name="Mackey A.J."/>
            <person name="Waterhouse R.M."/>
            <person name="Wyder S."/>
            <person name="Zdobnov E.M."/>
            <person name="Zdobnov E.M."/>
            <person name="Wyder S."/>
            <person name="Kriventseva E.V."/>
            <person name="Kadowaki T."/>
            <person name="Bork P."/>
            <person name="Aranda M."/>
            <person name="Bao R."/>
            <person name="Beermann A."/>
            <person name="Berns N."/>
            <person name="Bolognesi R."/>
            <person name="Bonneton F."/>
            <person name="Bopp D."/>
            <person name="Brown S.J."/>
            <person name="Bucher G."/>
            <person name="Butts T."/>
            <person name="Chaumot A."/>
            <person name="Denell R.E."/>
            <person name="Ferrier D.E."/>
            <person name="Friedrich M."/>
            <person name="Gordon C.M."/>
            <person name="Jindra M."/>
            <person name="Klingler M."/>
            <person name="Lan Q."/>
            <person name="Lattorff H.M."/>
            <person name="Laudet V."/>
            <person name="von Levetsow C."/>
            <person name="Liu Z."/>
            <person name="Lutz R."/>
            <person name="Lynch J.A."/>
            <person name="da Fonseca R.N."/>
            <person name="Posnien N."/>
            <person name="Reuter R."/>
            <person name="Roth S."/>
            <person name="Savard J."/>
            <person name="Schinko J.B."/>
            <person name="Schmitt C."/>
            <person name="Schoppmeier M."/>
            <person name="Schroder R."/>
            <person name="Shippy T.D."/>
            <person name="Simonnet F."/>
            <person name="Marques-Souza H."/>
            <person name="Tautz D."/>
            <person name="Tomoyasu Y."/>
            <person name="Trauner J."/>
            <person name="Van der Zee M."/>
            <person name="Vervoort M."/>
            <person name="Wittkopp N."/>
            <person name="Wimmer E.A."/>
            <person name="Yang X."/>
            <person name="Jones A.K."/>
            <person name="Sattelle D.B."/>
            <person name="Ebert P.R."/>
            <person name="Nelson D."/>
            <person name="Scott J.G."/>
            <person name="Beeman R.W."/>
            <person name="Muthukrishnan S."/>
            <person name="Kramer K.J."/>
            <person name="Arakane Y."/>
            <person name="Beeman R.W."/>
            <person name="Zhu Q."/>
            <person name="Hogenkamp D."/>
            <person name="Dixit R."/>
            <person name="Oppert B."/>
            <person name="Jiang H."/>
            <person name="Zou Z."/>
            <person name="Marshall J."/>
            <person name="Elpidina E."/>
            <person name="Vinokurov K."/>
            <person name="Oppert C."/>
            <person name="Zou Z."/>
            <person name="Evans J."/>
            <person name="Lu Z."/>
            <person name="Zhao P."/>
            <person name="Sumathipala N."/>
            <person name="Altincicek B."/>
            <person name="Vilcinskas A."/>
            <person name="Williams M."/>
            <person name="Hultmark D."/>
            <person name="Hetru C."/>
            <person name="Jiang H."/>
            <person name="Grimmelikhuijzen C.J."/>
            <person name="Hauser F."/>
            <person name="Cazzamali G."/>
            <person name="Williamson M."/>
            <person name="Park Y."/>
            <person name="Li B."/>
            <person name="Tanaka Y."/>
            <person name="Predel R."/>
            <person name="Neupert S."/>
            <person name="Schachtner J."/>
            <person name="Verleyen P."/>
            <person name="Raible F."/>
            <person name="Bork P."/>
            <person name="Friedrich M."/>
            <person name="Walden K.K."/>
            <person name="Robertson H.M."/>
            <person name="Angeli S."/>
            <person name="Foret S."/>
            <person name="Bucher G."/>
            <person name="Schuetz S."/>
            <person name="Maleszka R."/>
            <person name="Wimmer E.A."/>
            <person name="Beeman R.W."/>
            <person name="Lorenzen M."/>
            <person name="Tomoyasu Y."/>
            <person name="Miller S.C."/>
            <person name="Grossmann D."/>
            <person name="Bucher G."/>
        </authorList>
    </citation>
    <scope>NUCLEOTIDE SEQUENCE [LARGE SCALE GENOMIC DNA]</scope>
    <source>
        <strain evidence="2 3">Georgia GA2</strain>
    </source>
</reference>
<dbReference type="AlphaFoldDB" id="D6WBG6"/>
<protein>
    <recommendedName>
        <fullName evidence="1">HAT C-terminal dimerisation domain-containing protein</fullName>
    </recommendedName>
</protein>
<dbReference type="EMBL" id="KQ971311">
    <property type="protein sequence ID" value="EEZ98954.1"/>
    <property type="molecule type" value="Genomic_DNA"/>
</dbReference>
<dbReference type="PANTHER" id="PTHR37162:SF1">
    <property type="entry name" value="BED-TYPE DOMAIN-CONTAINING PROTEIN"/>
    <property type="match status" value="1"/>
</dbReference>
<dbReference type="SUPFAM" id="SSF53098">
    <property type="entry name" value="Ribonuclease H-like"/>
    <property type="match status" value="1"/>
</dbReference>
<evidence type="ECO:0000313" key="3">
    <source>
        <dbReference type="Proteomes" id="UP000007266"/>
    </source>
</evidence>
<dbReference type="InterPro" id="IPR012337">
    <property type="entry name" value="RNaseH-like_sf"/>
</dbReference>
<evidence type="ECO:0000259" key="1">
    <source>
        <dbReference type="Pfam" id="PF05699"/>
    </source>
</evidence>
<dbReference type="Pfam" id="PF05699">
    <property type="entry name" value="Dimer_Tnp_hAT"/>
    <property type="match status" value="1"/>
</dbReference>
<dbReference type="InterPro" id="IPR008906">
    <property type="entry name" value="HATC_C_dom"/>
</dbReference>
<dbReference type="PhylomeDB" id="D6WBG6"/>
<gene>
    <name evidence="2" type="primary">GLEAN_04808</name>
    <name evidence="2" type="ORF">TcasGA2_TC004808</name>
</gene>
<dbReference type="Proteomes" id="UP000007266">
    <property type="component" value="Linkage group 2"/>
</dbReference>
<dbReference type="GO" id="GO:0046983">
    <property type="term" value="F:protein dimerization activity"/>
    <property type="evidence" value="ECO:0007669"/>
    <property type="project" value="InterPro"/>
</dbReference>
<name>D6WBG6_TRICA</name>
<dbReference type="HOGENOM" id="CLU_013265_3_0_1"/>
<sequence>MEHIPSLLRSVCPDSAIVKDIKCSRTKATAITNECMALESLECLQKHLQESGNTFSLIIDETTDVSVKKSLAIVIRYCFNNLPRDRVFGIVKVEESNAESLFNIIIKLLKDNKIDLKDMLGFAADNASVMMGHISGIKARFHELNPNIFVLGCTCHSLHLAASAACSKIPKDLEEFVRNLYNYFSNSPKRINQLEEFQKFLDLKPFKMIRPCQTRWLSLQAVMDRIILLWDSLQLHFTNFLFESLRNALDCETKLLEGLRNPVYKMYLLFLSYILGIVNQIILQFQSEGTQIHLLYNKFTALYNTVLRNYIKKSVIDKTELPKIALANPDYFVELDNLYMGANVDLFIQQINIDATEDQKFRTNILSFYIELANQIRKRFNFEDKFLMFLSTFEPKVAMSGEIPSIVKSNLYFGNNIITNLEQLNNEWRLLPDIACLKRYTNFNFIEFWIKVFNLKNEINMPMFPNLTKLVKAIMCLPHSSAAADRIFSKLNLIKSDSRNRLSVETCNSIILSTELIEGTKKCFNWEPQKSLLEKNGTYGKQRH</sequence>
<accession>D6WBG6</accession>
<feature type="domain" description="HAT C-terminal dimerisation" evidence="1">
    <location>
        <begin position="436"/>
        <end position="511"/>
    </location>
</feature>
<organism evidence="2 3">
    <name type="scientific">Tribolium castaneum</name>
    <name type="common">Red flour beetle</name>
    <dbReference type="NCBI Taxonomy" id="7070"/>
    <lineage>
        <taxon>Eukaryota</taxon>
        <taxon>Metazoa</taxon>
        <taxon>Ecdysozoa</taxon>
        <taxon>Arthropoda</taxon>
        <taxon>Hexapoda</taxon>
        <taxon>Insecta</taxon>
        <taxon>Pterygota</taxon>
        <taxon>Neoptera</taxon>
        <taxon>Endopterygota</taxon>
        <taxon>Coleoptera</taxon>
        <taxon>Polyphaga</taxon>
        <taxon>Cucujiformia</taxon>
        <taxon>Tenebrionidae</taxon>
        <taxon>Tenebrionidae incertae sedis</taxon>
        <taxon>Tribolium</taxon>
    </lineage>
</organism>
<dbReference type="OMA" id="PAAMYFE"/>
<reference evidence="2 3" key="2">
    <citation type="journal article" date="2010" name="Nucleic Acids Res.">
        <title>BeetleBase in 2010: revisions to provide comprehensive genomic information for Tribolium castaneum.</title>
        <authorList>
            <person name="Kim H.S."/>
            <person name="Murphy T."/>
            <person name="Xia J."/>
            <person name="Caragea D."/>
            <person name="Park Y."/>
            <person name="Beeman R.W."/>
            <person name="Lorenzen M.D."/>
            <person name="Butcher S."/>
            <person name="Manak J.R."/>
            <person name="Brown S.J."/>
        </authorList>
    </citation>
    <scope>GENOME REANNOTATION</scope>
    <source>
        <strain evidence="2 3">Georgia GA2</strain>
    </source>
</reference>
<proteinExistence type="predicted"/>
<keyword evidence="3" id="KW-1185">Reference proteome</keyword>
<evidence type="ECO:0000313" key="2">
    <source>
        <dbReference type="EMBL" id="EEZ98954.1"/>
    </source>
</evidence>